<dbReference type="Pfam" id="PF22240">
    <property type="entry name" value="ISP_coupler"/>
    <property type="match status" value="1"/>
</dbReference>
<dbReference type="InterPro" id="IPR002052">
    <property type="entry name" value="DNA_methylase_N6_adenine_CS"/>
</dbReference>
<name>A0A7Y0U1N2_9ACTO</name>
<evidence type="ECO:0000259" key="1">
    <source>
        <dbReference type="PROSITE" id="PS51192"/>
    </source>
</evidence>
<dbReference type="InterPro" id="IPR027417">
    <property type="entry name" value="P-loop_NTPase"/>
</dbReference>
<reference evidence="2 3" key="1">
    <citation type="submission" date="2020-04" db="EMBL/GenBank/DDBJ databases">
        <title>Antimicrobial susceptibility and clonality of vaginal-derived multi-drug resistant Mobiluncus isolates in China.</title>
        <authorList>
            <person name="Zhang X."/>
        </authorList>
    </citation>
    <scope>NUCLEOTIDE SEQUENCE [LARGE SCALE GENOMIC DNA]</scope>
    <source>
        <strain evidence="2 3">13</strain>
    </source>
</reference>
<dbReference type="SMART" id="SM00487">
    <property type="entry name" value="DEXDc"/>
    <property type="match status" value="1"/>
</dbReference>
<accession>A0A7Y0U1N2</accession>
<evidence type="ECO:0000313" key="3">
    <source>
        <dbReference type="Proteomes" id="UP000578252"/>
    </source>
</evidence>
<dbReference type="PROSITE" id="PS51192">
    <property type="entry name" value="HELICASE_ATP_BIND_1"/>
    <property type="match status" value="1"/>
</dbReference>
<sequence length="1699" mass="191347">MEMKPETIAVNDQAIAEQGASAAAFDRLLAQYRGSARSQREKGNLFEQLVRAYLRLDSQMRLQFARVYAWRDWPGAAGRPDTGIDLVAIEHRDMPSDGEVTPDTPAVAVQCKFYAPQTKIQKEHLDSFLSESGKEPFKRRIFVETTGVAWSQNAEDAIQGQSKPVTRIGLADLRASNIDWTTYDFATPELSPALQAHKRALAHQTKAINDVMTGFETHDRGTLVMACGTGKTFTSLQIAQQFAERGDSAGARILFMVPSLALMSQTMHEWAAEVSVPFTAWSVCSDTKVNRKRADRDDIADIATMDLQIPPTTDAASLADSLTQARPNEGLQVVFATYQSIGVIHEAQVLAGEAWRDFDLVICDEAHRTTGAKLANEDESAFTRIHDNTYIRADKRLYMTATPRIFNPAIKKAAREKDAVLSSMDDQAIYGPVFHRLGFGQAVAGGLLTDYKVVVLQVPEDQITSIFQQGDEYGELSIPEAAKLAGCWNALAKRKNSFTDTQYGDDTNPMRRAVAFVKDIKTSKLVATEFQNLVNQHLQNLTNADPSDNLAVQCRHVDGTMNAVQRGEALDWLKADPGENYPVCRILTNARCLSEGVDVPTLDAVLFLNPRKSFVDVIQAVGRVMRRAPGKQFGYIILPVAIPAGIAPEEALNDNKRFEVVWQVLQAIRAHDERFEAAINAIEYNEKQPENIIVDTLNFQKPQRPEVIGSGGGCGEGDGDTTQTVGVGTDSGTGTARSFQPSMFPASQWKDAVYSKIVKKVGNRLYWDDWSKDIGKIASRYISLIETLLQDEVNSDYFGQFVDALQKTLNPGIDRKQAIAMLAQHLITKPLFDAMFPDQEFTSQNPVSHAMQGILDRLAENQVFETEREPLEKFYQTMTEKIRAIDNLAGKQEIMRTLYDKFFSKAFPKLGDRLGIVFTPVPVVDYILHSAHEALVKHFGKGLGDEGVAIIEPFLGTGTFITRLLQSELISPEQLEHKYRHEIFANEIVLLSYYIASINIEQVYREIRREQGIDEGYVEFPGITLTDTFQLAEGQNQIPCIRDFQANLKRVQAQRAADIQVVVMNPPYSAGQKKANDNNQNLKYPWLDGRIADTYALRSSATLKNSLYDSYYRALRWASDRIGQEGIIAFVSNNSFIDGNTADGVRLTWVDEFSDIYVYNLRGGITGKAGEAAEIEGGNVFNIKTGVAITILVKKPSDNPTRKRPASIHYTEMPDRKTGQEKLDTLSEEVSIAGTDFETIIPNKYGDWINHRSEEYLEYQSLGAKKNKSKDYGQAIFRQYSGGLKTNRDPWCYNFNPIILSENIDRHISYLNEQMHLVQSKFERVPSNKETKATIQYDSKRGSVDRGNITYIAKGKETKRSGEIILSTYRPFMKQYAYFDPSRQLNNDTYQLPRIFPTPRHPNLALGPNGERRHEFSVFITSMLPDLEMISKAQWCPLYTWEKIVENQSDGGFDLDALGDAPAEYAGDLDLSRPLEQQIPLRIDGYRRRENITDDTLKAYRKHYADLGITKEDIFFYIYALLHHPEYRQRFQADLKKMLPRIPHVPGFHDFAAIGRKLADLHIHYETAEPYPEVKEQWSLDAPTDPWQKYHIVKPAWSKQPSKRSKDHTTLVYNDYLTFTGIPREANAYKVGGSSPLGWVIDRYQIKTNKPSGITNDPNDYCRELNDPAYIARLIPSLVTVSMRTQTLITQLPIFCKGT</sequence>
<keyword evidence="2" id="KW-0347">Helicase</keyword>
<proteinExistence type="predicted"/>
<dbReference type="Gene3D" id="3.40.50.300">
    <property type="entry name" value="P-loop containing nucleotide triphosphate hydrolases"/>
    <property type="match status" value="2"/>
</dbReference>
<dbReference type="InterPro" id="IPR039442">
    <property type="entry name" value="Mrr-like_dom"/>
</dbReference>
<dbReference type="GO" id="GO:0003677">
    <property type="term" value="F:DNA binding"/>
    <property type="evidence" value="ECO:0007669"/>
    <property type="project" value="InterPro"/>
</dbReference>
<dbReference type="InterPro" id="IPR050742">
    <property type="entry name" value="Helicase_Restrict-Modif_Enz"/>
</dbReference>
<dbReference type="SUPFAM" id="SSF52980">
    <property type="entry name" value="Restriction endonuclease-like"/>
    <property type="match status" value="1"/>
</dbReference>
<dbReference type="CDD" id="cd22333">
    <property type="entry name" value="LlaBIII_nuclease-like"/>
    <property type="match status" value="1"/>
</dbReference>
<dbReference type="GO" id="GO:0016787">
    <property type="term" value="F:hydrolase activity"/>
    <property type="evidence" value="ECO:0007669"/>
    <property type="project" value="InterPro"/>
</dbReference>
<dbReference type="Pfam" id="PF04851">
    <property type="entry name" value="ResIII"/>
    <property type="match status" value="1"/>
</dbReference>
<gene>
    <name evidence="2" type="ORF">HHJ78_06820</name>
</gene>
<dbReference type="GO" id="GO:0005524">
    <property type="term" value="F:ATP binding"/>
    <property type="evidence" value="ECO:0007669"/>
    <property type="project" value="InterPro"/>
</dbReference>
<dbReference type="Pfam" id="PF13156">
    <property type="entry name" value="Mrr_cat_2"/>
    <property type="match status" value="1"/>
</dbReference>
<keyword evidence="2" id="KW-0067">ATP-binding</keyword>
<dbReference type="EMBL" id="JABCUR010000005">
    <property type="protein sequence ID" value="NMW65244.1"/>
    <property type="molecule type" value="Genomic_DNA"/>
</dbReference>
<feature type="domain" description="Helicase ATP-binding" evidence="1">
    <location>
        <begin position="212"/>
        <end position="421"/>
    </location>
</feature>
<dbReference type="PANTHER" id="PTHR47396">
    <property type="entry name" value="TYPE I RESTRICTION ENZYME ECOKI R PROTEIN"/>
    <property type="match status" value="1"/>
</dbReference>
<dbReference type="CDD" id="cd18785">
    <property type="entry name" value="SF2_C"/>
    <property type="match status" value="1"/>
</dbReference>
<dbReference type="InterPro" id="IPR053980">
    <property type="entry name" value="ISP_coupler"/>
</dbReference>
<dbReference type="SMART" id="SM00490">
    <property type="entry name" value="HELICc"/>
    <property type="match status" value="1"/>
</dbReference>
<dbReference type="InterPro" id="IPR006935">
    <property type="entry name" value="Helicase/UvrB_N"/>
</dbReference>
<dbReference type="SUPFAM" id="SSF52540">
    <property type="entry name" value="P-loop containing nucleoside triphosphate hydrolases"/>
    <property type="match status" value="1"/>
</dbReference>
<protein>
    <submittedName>
        <fullName evidence="2">DEAD/DEAH box helicase</fullName>
    </submittedName>
</protein>
<dbReference type="InterPro" id="IPR029063">
    <property type="entry name" value="SAM-dependent_MTases_sf"/>
</dbReference>
<keyword evidence="2" id="KW-0547">Nucleotide-binding</keyword>
<dbReference type="Pfam" id="PF18135">
    <property type="entry name" value="Type_ISP_C"/>
    <property type="match status" value="1"/>
</dbReference>
<dbReference type="InterPro" id="IPR001650">
    <property type="entry name" value="Helicase_C-like"/>
</dbReference>
<dbReference type="PRINTS" id="PR00507">
    <property type="entry name" value="N12N6MTFRASE"/>
</dbReference>
<dbReference type="InterPro" id="IPR011335">
    <property type="entry name" value="Restrct_endonuc-II-like"/>
</dbReference>
<comment type="caution">
    <text evidence="2">The sequence shown here is derived from an EMBL/GenBank/DDBJ whole genome shotgun (WGS) entry which is preliminary data.</text>
</comment>
<dbReference type="Pfam" id="PF00271">
    <property type="entry name" value="Helicase_C"/>
    <property type="match status" value="1"/>
</dbReference>
<dbReference type="GO" id="GO:0008168">
    <property type="term" value="F:methyltransferase activity"/>
    <property type="evidence" value="ECO:0007669"/>
    <property type="project" value="InterPro"/>
</dbReference>
<dbReference type="InterPro" id="IPR041635">
    <property type="entry name" value="Type_ISP_LLaBIII_C"/>
</dbReference>
<dbReference type="PANTHER" id="PTHR47396:SF1">
    <property type="entry name" value="ATP-DEPENDENT HELICASE IRC3-RELATED"/>
    <property type="match status" value="1"/>
</dbReference>
<dbReference type="InterPro" id="IPR014001">
    <property type="entry name" value="Helicase_ATP-bd"/>
</dbReference>
<evidence type="ECO:0000313" key="2">
    <source>
        <dbReference type="EMBL" id="NMW65244.1"/>
    </source>
</evidence>
<dbReference type="Gene3D" id="3.40.50.150">
    <property type="entry name" value="Vaccinia Virus protein VP39"/>
    <property type="match status" value="1"/>
</dbReference>
<dbReference type="GO" id="GO:0032259">
    <property type="term" value="P:methylation"/>
    <property type="evidence" value="ECO:0007669"/>
    <property type="project" value="InterPro"/>
</dbReference>
<dbReference type="GO" id="GO:0004386">
    <property type="term" value="F:helicase activity"/>
    <property type="evidence" value="ECO:0007669"/>
    <property type="project" value="UniProtKB-KW"/>
</dbReference>
<keyword evidence="2" id="KW-0378">Hydrolase</keyword>
<dbReference type="Proteomes" id="UP000578252">
    <property type="component" value="Unassembled WGS sequence"/>
</dbReference>
<organism evidence="2 3">
    <name type="scientific">Mobiluncus mulieris</name>
    <dbReference type="NCBI Taxonomy" id="2052"/>
    <lineage>
        <taxon>Bacteria</taxon>
        <taxon>Bacillati</taxon>
        <taxon>Actinomycetota</taxon>
        <taxon>Actinomycetes</taxon>
        <taxon>Actinomycetales</taxon>
        <taxon>Actinomycetaceae</taxon>
        <taxon>Mobiluncus</taxon>
    </lineage>
</organism>
<dbReference type="PROSITE" id="PS00092">
    <property type="entry name" value="N6_MTASE"/>
    <property type="match status" value="1"/>
</dbReference>
<dbReference type="GO" id="GO:0005829">
    <property type="term" value="C:cytosol"/>
    <property type="evidence" value="ECO:0007669"/>
    <property type="project" value="TreeGrafter"/>
</dbReference>
<dbReference type="SUPFAM" id="SSF53335">
    <property type="entry name" value="S-adenosyl-L-methionine-dependent methyltransferases"/>
    <property type="match status" value="1"/>
</dbReference>